<protein>
    <submittedName>
        <fullName evidence="2">Uncharacterized protein</fullName>
    </submittedName>
</protein>
<sequence>MHPWASQCTFGWCRNEMHSSPDRWAPGDAVLPVVDARHLEAPVRFTAEEVVRVGEVLEVWKLADALGYLAGELVVRDVELLERAHVADCVRQCAGDAVETEVEHGELVQIADLWRDAGGDATVEKNQLVESPGHVADAARQAATHPWQVRQHDHRRRGVGEAVRQCELEVVVVNEKRVDLLVEDGRRHLAAEVRSCDGKGPESWLLLTSISWRRWRERRDSGRDPQKRLELRWKTARSDRRPSSSGSVPARSPWLRSTAATVRWHGSSGAGAQYTPK</sequence>
<accession>A0AAQ3STT4</accession>
<gene>
    <name evidence="2" type="ORF">U9M48_010810</name>
</gene>
<organism evidence="2 3">
    <name type="scientific">Paspalum notatum var. saurae</name>
    <dbReference type="NCBI Taxonomy" id="547442"/>
    <lineage>
        <taxon>Eukaryota</taxon>
        <taxon>Viridiplantae</taxon>
        <taxon>Streptophyta</taxon>
        <taxon>Embryophyta</taxon>
        <taxon>Tracheophyta</taxon>
        <taxon>Spermatophyta</taxon>
        <taxon>Magnoliopsida</taxon>
        <taxon>Liliopsida</taxon>
        <taxon>Poales</taxon>
        <taxon>Poaceae</taxon>
        <taxon>PACMAD clade</taxon>
        <taxon>Panicoideae</taxon>
        <taxon>Andropogonodae</taxon>
        <taxon>Paspaleae</taxon>
        <taxon>Paspalinae</taxon>
        <taxon>Paspalum</taxon>
    </lineage>
</organism>
<dbReference type="Proteomes" id="UP001341281">
    <property type="component" value="Chromosome 02"/>
</dbReference>
<evidence type="ECO:0000313" key="2">
    <source>
        <dbReference type="EMBL" id="WVZ60843.1"/>
    </source>
</evidence>
<proteinExistence type="predicted"/>
<dbReference type="AlphaFoldDB" id="A0AAQ3STT4"/>
<feature type="region of interest" description="Disordered" evidence="1">
    <location>
        <begin position="232"/>
        <end position="254"/>
    </location>
</feature>
<name>A0AAQ3STT4_PASNO</name>
<dbReference type="EMBL" id="CP144746">
    <property type="protein sequence ID" value="WVZ60843.1"/>
    <property type="molecule type" value="Genomic_DNA"/>
</dbReference>
<reference evidence="2 3" key="1">
    <citation type="submission" date="2024-02" db="EMBL/GenBank/DDBJ databases">
        <title>High-quality chromosome-scale genome assembly of Pensacola bahiagrass (Paspalum notatum Flugge var. saurae).</title>
        <authorList>
            <person name="Vega J.M."/>
            <person name="Podio M."/>
            <person name="Orjuela J."/>
            <person name="Siena L.A."/>
            <person name="Pessino S.C."/>
            <person name="Combes M.C."/>
            <person name="Mariac C."/>
            <person name="Albertini E."/>
            <person name="Pupilli F."/>
            <person name="Ortiz J.P.A."/>
            <person name="Leblanc O."/>
        </authorList>
    </citation>
    <scope>NUCLEOTIDE SEQUENCE [LARGE SCALE GENOMIC DNA]</scope>
    <source>
        <strain evidence="2">R1</strain>
        <tissue evidence="2">Leaf</tissue>
    </source>
</reference>
<feature type="compositionally biased region" description="Basic and acidic residues" evidence="1">
    <location>
        <begin position="232"/>
        <end position="242"/>
    </location>
</feature>
<evidence type="ECO:0000256" key="1">
    <source>
        <dbReference type="SAM" id="MobiDB-lite"/>
    </source>
</evidence>
<evidence type="ECO:0000313" key="3">
    <source>
        <dbReference type="Proteomes" id="UP001341281"/>
    </source>
</evidence>
<keyword evidence="3" id="KW-1185">Reference proteome</keyword>